<feature type="region of interest" description="Disordered" evidence="1">
    <location>
        <begin position="217"/>
        <end position="245"/>
    </location>
</feature>
<dbReference type="InterPro" id="IPR013087">
    <property type="entry name" value="Znf_C2H2_type"/>
</dbReference>
<evidence type="ECO:0000313" key="4">
    <source>
        <dbReference type="Proteomes" id="UP001521184"/>
    </source>
</evidence>
<comment type="caution">
    <text evidence="3">The sequence shown here is derived from an EMBL/GenBank/DDBJ whole genome shotgun (WGS) entry which is preliminary data.</text>
</comment>
<evidence type="ECO:0000259" key="2">
    <source>
        <dbReference type="SMART" id="SM00355"/>
    </source>
</evidence>
<proteinExistence type="predicted"/>
<dbReference type="EMBL" id="JAKEKT020000017">
    <property type="protein sequence ID" value="KAL1645985.1"/>
    <property type="molecule type" value="Genomic_DNA"/>
</dbReference>
<gene>
    <name evidence="3" type="ORF">SLS58_003405</name>
</gene>
<name>A0ABR3TW36_9PEZI</name>
<feature type="domain" description="C2H2-type" evidence="2">
    <location>
        <begin position="159"/>
        <end position="184"/>
    </location>
</feature>
<sequence length="245" mass="27103">MDYFTGHDDQNPDAILAWLQEDPSSDWSFGQHGPPVVHSYLTAGSTNADQAHPYSDYELLHEWPDAQDGRCGELTYAQPGGAHQQLHHHELMDVWNLFNTEETALQGPIHGQSTSWQDPYQLGQFPNLIDDGMLQMPDLVAPAATEVTATATGSTGKPFNCTVAGCNSKGFMRRYELERHMRKHNRTEVFPCPVGSCPFSRQTRAFYRRDKLHSHLRKVHPGHQSLGNGVPSATGPAQGQTGGSV</sequence>
<dbReference type="Gene3D" id="3.30.160.60">
    <property type="entry name" value="Classic Zinc Finger"/>
    <property type="match status" value="1"/>
</dbReference>
<dbReference type="SMART" id="SM00355">
    <property type="entry name" value="ZnF_C2H2"/>
    <property type="match status" value="2"/>
</dbReference>
<reference evidence="3 4" key="1">
    <citation type="journal article" date="2023" name="Plant Dis.">
        <title>First Report of Diplodia intermedia Causing Canker and Dieback Diseases on Apple Trees in Canada.</title>
        <authorList>
            <person name="Ellouze W."/>
            <person name="Ilyukhin E."/>
            <person name="Sulman M."/>
            <person name="Ali S."/>
        </authorList>
    </citation>
    <scope>NUCLEOTIDE SEQUENCE [LARGE SCALE GENOMIC DNA]</scope>
    <source>
        <strain evidence="3 4">M45-28</strain>
    </source>
</reference>
<organism evidence="3 4">
    <name type="scientific">Diplodia intermedia</name>
    <dbReference type="NCBI Taxonomy" id="856260"/>
    <lineage>
        <taxon>Eukaryota</taxon>
        <taxon>Fungi</taxon>
        <taxon>Dikarya</taxon>
        <taxon>Ascomycota</taxon>
        <taxon>Pezizomycotina</taxon>
        <taxon>Dothideomycetes</taxon>
        <taxon>Dothideomycetes incertae sedis</taxon>
        <taxon>Botryosphaeriales</taxon>
        <taxon>Botryosphaeriaceae</taxon>
        <taxon>Diplodia</taxon>
    </lineage>
</organism>
<evidence type="ECO:0000256" key="1">
    <source>
        <dbReference type="SAM" id="MobiDB-lite"/>
    </source>
</evidence>
<feature type="domain" description="C2H2-type" evidence="2">
    <location>
        <begin position="190"/>
        <end position="220"/>
    </location>
</feature>
<accession>A0ABR3TW36</accession>
<protein>
    <recommendedName>
        <fullName evidence="2">C2H2-type domain-containing protein</fullName>
    </recommendedName>
</protein>
<keyword evidence="4" id="KW-1185">Reference proteome</keyword>
<dbReference type="Proteomes" id="UP001521184">
    <property type="component" value="Unassembled WGS sequence"/>
</dbReference>
<evidence type="ECO:0000313" key="3">
    <source>
        <dbReference type="EMBL" id="KAL1645985.1"/>
    </source>
</evidence>